<dbReference type="PANTHER" id="PTHR33418">
    <property type="entry name" value="HELICASE-ASSOCIATED"/>
    <property type="match status" value="1"/>
</dbReference>
<feature type="region of interest" description="Disordered" evidence="1">
    <location>
        <begin position="201"/>
        <end position="228"/>
    </location>
</feature>
<feature type="compositionally biased region" description="Polar residues" evidence="1">
    <location>
        <begin position="161"/>
        <end position="170"/>
    </location>
</feature>
<feature type="compositionally biased region" description="Acidic residues" evidence="1">
    <location>
        <begin position="386"/>
        <end position="396"/>
    </location>
</feature>
<name>A0A9N8DB27_9STRA</name>
<feature type="compositionally biased region" description="Low complexity" evidence="1">
    <location>
        <begin position="582"/>
        <end position="598"/>
    </location>
</feature>
<keyword evidence="3" id="KW-0067">ATP-binding</keyword>
<proteinExistence type="predicted"/>
<evidence type="ECO:0000313" key="3">
    <source>
        <dbReference type="EMBL" id="CAB9499907.1"/>
    </source>
</evidence>
<keyword evidence="3" id="KW-0378">Hydrolase</keyword>
<evidence type="ECO:0000313" key="4">
    <source>
        <dbReference type="Proteomes" id="UP001153069"/>
    </source>
</evidence>
<feature type="compositionally biased region" description="Low complexity" evidence="1">
    <location>
        <begin position="397"/>
        <end position="406"/>
    </location>
</feature>
<feature type="domain" description="Helicase-associated" evidence="2">
    <location>
        <begin position="244"/>
        <end position="303"/>
    </location>
</feature>
<dbReference type="Pfam" id="PF03457">
    <property type="entry name" value="HA"/>
    <property type="match status" value="4"/>
</dbReference>
<dbReference type="Gene3D" id="6.10.140.530">
    <property type="match status" value="4"/>
</dbReference>
<sequence length="631" mass="71009">MPNQVRTWEENYAQLVAYKKERGDCMVPLRYAQDKILGKWVSTQRESRYVLKPERKELLDSIGFEWHPRQRRSDDKWNGMFKRLLEYREKNDLATVFSANKEDPELVKWCCNQREYSGRGLLNEERYNRLRDVGFPVRPLQKSVQAKREQDQQQIAPPEGNISNASTDSNQKAKKKKIKKMNLSPAVLDVNKTAATKISRFLTEENEQDEEDATTTPPTPSPAPTIVPSADLIATTSGSGTARRRSWLESYAALAGFKGQHGHCRVPIQYKQDKQLGIWVGEQKKKKFLMSDERREKLEELGFTWANPRGKQWSVMFEKLREYREEHPQNFKPKNFNLRKWLESQRHAILDGSLSRECADKLRSIGYDFSDEIKTLDSQDSMTESEGGEGEEEDSSIEAISSTEDSQSIMPPKKKRQVSVLSEPGTAPDAVAEDTPMGDVAESLLSLSAPGGSKPPSRKNSDDATKSTPPKKKQKTSPSLIEHQFLPPPPPELPVVPPTEDKAADTAKRQHYNTRGVGLFMGTDAAASMARGGMSSSAHGGALAANNVLPVEQMLALQQGRATGRMGINNANINNASAMMTQQLQQQHPWQQHRGPQQPVHPPPPTKSELDDLQLADLYLLLVKEIGPHRR</sequence>
<feature type="domain" description="Helicase-associated" evidence="2">
    <location>
        <begin position="7"/>
        <end position="64"/>
    </location>
</feature>
<feature type="domain" description="Helicase-associated" evidence="2">
    <location>
        <begin position="74"/>
        <end position="135"/>
    </location>
</feature>
<evidence type="ECO:0000259" key="2">
    <source>
        <dbReference type="Pfam" id="PF03457"/>
    </source>
</evidence>
<dbReference type="InterPro" id="IPR005114">
    <property type="entry name" value="Helicase_assoc"/>
</dbReference>
<keyword evidence="3" id="KW-0547">Nucleotide-binding</keyword>
<keyword evidence="3" id="KW-0347">Helicase</keyword>
<feature type="compositionally biased region" description="Acidic residues" evidence="1">
    <location>
        <begin position="204"/>
        <end position="213"/>
    </location>
</feature>
<feature type="region of interest" description="Disordered" evidence="1">
    <location>
        <begin position="375"/>
        <end position="495"/>
    </location>
</feature>
<evidence type="ECO:0000256" key="1">
    <source>
        <dbReference type="SAM" id="MobiDB-lite"/>
    </source>
</evidence>
<dbReference type="OrthoDB" id="10691032at2759"/>
<feature type="domain" description="Helicase-associated" evidence="2">
    <location>
        <begin position="311"/>
        <end position="366"/>
    </location>
</feature>
<accession>A0A9N8DB27</accession>
<gene>
    <name evidence="3" type="ORF">SEMRO_71_G039510.1</name>
</gene>
<comment type="caution">
    <text evidence="3">The sequence shown here is derived from an EMBL/GenBank/DDBJ whole genome shotgun (WGS) entry which is preliminary data.</text>
</comment>
<reference evidence="3" key="1">
    <citation type="submission" date="2020-06" db="EMBL/GenBank/DDBJ databases">
        <authorList>
            <consortium name="Plant Systems Biology data submission"/>
        </authorList>
    </citation>
    <scope>NUCLEOTIDE SEQUENCE</scope>
    <source>
        <strain evidence="3">D6</strain>
    </source>
</reference>
<protein>
    <submittedName>
        <fullName evidence="3">Helicase</fullName>
    </submittedName>
</protein>
<dbReference type="Proteomes" id="UP001153069">
    <property type="component" value="Unassembled WGS sequence"/>
</dbReference>
<dbReference type="PANTHER" id="PTHR33418:SF1">
    <property type="entry name" value="HELICASE-ASSOCIATED DOMAIN-CONTAINING PROTEIN"/>
    <property type="match status" value="1"/>
</dbReference>
<dbReference type="EMBL" id="CAICTM010000070">
    <property type="protein sequence ID" value="CAB9499907.1"/>
    <property type="molecule type" value="Genomic_DNA"/>
</dbReference>
<feature type="region of interest" description="Disordered" evidence="1">
    <location>
        <begin position="582"/>
        <end position="610"/>
    </location>
</feature>
<feature type="compositionally biased region" description="Pro residues" evidence="1">
    <location>
        <begin position="486"/>
        <end position="495"/>
    </location>
</feature>
<dbReference type="AlphaFoldDB" id="A0A9N8DB27"/>
<feature type="region of interest" description="Disordered" evidence="1">
    <location>
        <begin position="141"/>
        <end position="180"/>
    </location>
</feature>
<organism evidence="3 4">
    <name type="scientific">Seminavis robusta</name>
    <dbReference type="NCBI Taxonomy" id="568900"/>
    <lineage>
        <taxon>Eukaryota</taxon>
        <taxon>Sar</taxon>
        <taxon>Stramenopiles</taxon>
        <taxon>Ochrophyta</taxon>
        <taxon>Bacillariophyta</taxon>
        <taxon>Bacillariophyceae</taxon>
        <taxon>Bacillariophycidae</taxon>
        <taxon>Naviculales</taxon>
        <taxon>Naviculaceae</taxon>
        <taxon>Seminavis</taxon>
    </lineage>
</organism>
<keyword evidence="4" id="KW-1185">Reference proteome</keyword>
<dbReference type="GO" id="GO:0004386">
    <property type="term" value="F:helicase activity"/>
    <property type="evidence" value="ECO:0007669"/>
    <property type="project" value="UniProtKB-KW"/>
</dbReference>